<keyword evidence="2" id="KW-1133">Transmembrane helix</keyword>
<evidence type="ECO:0000313" key="4">
    <source>
        <dbReference type="Proteomes" id="UP000621492"/>
    </source>
</evidence>
<evidence type="ECO:0000313" key="3">
    <source>
        <dbReference type="EMBL" id="GGB41596.1"/>
    </source>
</evidence>
<accession>A0A9W5X5C4</accession>
<sequence>MNIDLIVKESCGGFWNCLNPSDILQLVAVIIAMLAAIASWFSIFVQARINKKDKESIIVPGIKEIEANITYILSDWDVNEKLPKKFSNTTLPIWNYGNTPVFNIGYCYYIENLDYFLDKEDLNEGGKIIFGNHSLKVRKDENGKSELFIRYEFEGQKGAKRIQIAPFIRSVDLIDSNDKTEIYIPDYFIYLLNDYFINSFFEDKTQPRLLLKVFYDDINFQSWEQQFRIFIPNTYSYKGEDLITSLHYEVVQKKKKRKRLTIEENEKRMEKRRKRELKKVNK</sequence>
<comment type="caution">
    <text evidence="3">The sequence shown here is derived from an EMBL/GenBank/DDBJ whole genome shotgun (WGS) entry which is preliminary data.</text>
</comment>
<keyword evidence="2" id="KW-0812">Transmembrane</keyword>
<evidence type="ECO:0000256" key="1">
    <source>
        <dbReference type="SAM" id="MobiDB-lite"/>
    </source>
</evidence>
<evidence type="ECO:0000256" key="2">
    <source>
        <dbReference type="SAM" id="Phobius"/>
    </source>
</evidence>
<dbReference type="RefSeq" id="WP_188725014.1">
    <property type="nucleotide sequence ID" value="NZ_BMJD01000012.1"/>
</dbReference>
<feature type="transmembrane region" description="Helical" evidence="2">
    <location>
        <begin position="23"/>
        <end position="45"/>
    </location>
</feature>
<protein>
    <submittedName>
        <fullName evidence="3">Uncharacterized protein</fullName>
    </submittedName>
</protein>
<keyword evidence="4" id="KW-1185">Reference proteome</keyword>
<dbReference type="AlphaFoldDB" id="A0A9W5X5C4"/>
<organism evidence="3 4">
    <name type="scientific">Lentibacillus populi</name>
    <dbReference type="NCBI Taxonomy" id="1827502"/>
    <lineage>
        <taxon>Bacteria</taxon>
        <taxon>Bacillati</taxon>
        <taxon>Bacillota</taxon>
        <taxon>Bacilli</taxon>
        <taxon>Bacillales</taxon>
        <taxon>Bacillaceae</taxon>
        <taxon>Lentibacillus</taxon>
    </lineage>
</organism>
<gene>
    <name evidence="3" type="ORF">GCM10011409_18890</name>
</gene>
<keyword evidence="2" id="KW-0472">Membrane</keyword>
<proteinExistence type="predicted"/>
<name>A0A9W5X5C4_9BACI</name>
<feature type="compositionally biased region" description="Basic residues" evidence="1">
    <location>
        <begin position="270"/>
        <end position="282"/>
    </location>
</feature>
<reference evidence="3" key="1">
    <citation type="journal article" date="2014" name="Int. J. Syst. Evol. Microbiol.">
        <title>Complete genome sequence of Corynebacterium casei LMG S-19264T (=DSM 44701T), isolated from a smear-ripened cheese.</title>
        <authorList>
            <consortium name="US DOE Joint Genome Institute (JGI-PGF)"/>
            <person name="Walter F."/>
            <person name="Albersmeier A."/>
            <person name="Kalinowski J."/>
            <person name="Ruckert C."/>
        </authorList>
    </citation>
    <scope>NUCLEOTIDE SEQUENCE</scope>
    <source>
        <strain evidence="3">CGMCC 1.15454</strain>
    </source>
</reference>
<feature type="region of interest" description="Disordered" evidence="1">
    <location>
        <begin position="262"/>
        <end position="282"/>
    </location>
</feature>
<reference evidence="3" key="2">
    <citation type="submission" date="2020-09" db="EMBL/GenBank/DDBJ databases">
        <authorList>
            <person name="Sun Q."/>
            <person name="Zhou Y."/>
        </authorList>
    </citation>
    <scope>NUCLEOTIDE SEQUENCE</scope>
    <source>
        <strain evidence="3">CGMCC 1.15454</strain>
    </source>
</reference>
<dbReference type="Proteomes" id="UP000621492">
    <property type="component" value="Unassembled WGS sequence"/>
</dbReference>
<dbReference type="EMBL" id="BMJD01000012">
    <property type="protein sequence ID" value="GGB41596.1"/>
    <property type="molecule type" value="Genomic_DNA"/>
</dbReference>